<dbReference type="InterPro" id="IPR007065">
    <property type="entry name" value="HPP"/>
</dbReference>
<dbReference type="VEuPathDB" id="TriTrypDB:Tc_MARK_9966"/>
<protein>
    <recommendedName>
        <fullName evidence="3">HPP transmembrane region domain-containing protein</fullName>
    </recommendedName>
</protein>
<reference evidence="4 5" key="1">
    <citation type="journal article" date="2018" name="Microb. Genom.">
        <title>Expanding an expanded genome: long-read sequencing of Trypanosoma cruzi.</title>
        <authorList>
            <person name="Berna L."/>
            <person name="Rodriguez M."/>
            <person name="Chiribao M.L."/>
            <person name="Parodi-Talice A."/>
            <person name="Pita S."/>
            <person name="Rijo G."/>
            <person name="Alvarez-Valin F."/>
            <person name="Robello C."/>
        </authorList>
    </citation>
    <scope>NUCLEOTIDE SEQUENCE [LARGE SCALE GENOMIC DNA]</scope>
    <source>
        <strain evidence="4 5">Dm28c</strain>
    </source>
</reference>
<dbReference type="VEuPathDB" id="TriTrypDB:TCSYLVIO_000766"/>
<evidence type="ECO:0000259" key="3">
    <source>
        <dbReference type="Pfam" id="PF04982"/>
    </source>
</evidence>
<sequence length="252" mass="26927">MLRNDSEEMQEGQQGGGGNVVSMPFSRDDDDTGTAMEAIGEEFVNAPVSTSSSTVGPREESASSCFFLVYLRRLRGAGEKGPPFFAPSVDFIPTFLFSTVIMLTLGVADVYGFEPHGLQAYLPAFAASCALTACFTTAPGAQPQALLGSHLLAALVGLSFAHATHSLEQPLGHLLASVFAVAFLAPVCHIFGWFQPSSAATAVSAVFYENGQKDGGYIFVIFPVLIGVSIIFVLSWLLNNLIPWRPPYPVWL</sequence>
<dbReference type="PANTHER" id="PTHR33741">
    <property type="entry name" value="TRANSMEMBRANE PROTEIN DDB_G0269096-RELATED"/>
    <property type="match status" value="1"/>
</dbReference>
<evidence type="ECO:0000256" key="1">
    <source>
        <dbReference type="SAM" id="MobiDB-lite"/>
    </source>
</evidence>
<accession>A0A2V2UMN3</accession>
<feature type="transmembrane region" description="Helical" evidence="2">
    <location>
        <begin position="120"/>
        <end position="138"/>
    </location>
</feature>
<evidence type="ECO:0000313" key="5">
    <source>
        <dbReference type="Proteomes" id="UP000246121"/>
    </source>
</evidence>
<dbReference type="InterPro" id="IPR058581">
    <property type="entry name" value="TM_HPP"/>
</dbReference>
<feature type="transmembrane region" description="Helical" evidence="2">
    <location>
        <begin position="215"/>
        <end position="238"/>
    </location>
</feature>
<dbReference type="VEuPathDB" id="TriTrypDB:TcBrA4_0114890"/>
<dbReference type="VEuPathDB" id="TriTrypDB:TcCLB.509287.60"/>
<dbReference type="VEuPathDB" id="TriTrypDB:TcCLB.436535.10"/>
<feature type="transmembrane region" description="Helical" evidence="2">
    <location>
        <begin position="174"/>
        <end position="195"/>
    </location>
</feature>
<feature type="domain" description="HPP transmembrane region" evidence="3">
    <location>
        <begin position="92"/>
        <end position="245"/>
    </location>
</feature>
<dbReference type="VEuPathDB" id="TriTrypDB:ECC02_009427"/>
<feature type="region of interest" description="Disordered" evidence="1">
    <location>
        <begin position="1"/>
        <end position="34"/>
    </location>
</feature>
<dbReference type="VEuPathDB" id="TriTrypDB:TCDM_11677"/>
<feature type="transmembrane region" description="Helical" evidence="2">
    <location>
        <begin position="91"/>
        <end position="113"/>
    </location>
</feature>
<proteinExistence type="predicted"/>
<evidence type="ECO:0000313" key="4">
    <source>
        <dbReference type="EMBL" id="PWU83573.1"/>
    </source>
</evidence>
<dbReference type="AlphaFoldDB" id="A0A2V2UMN3"/>
<dbReference type="Proteomes" id="UP000246121">
    <property type="component" value="Unassembled WGS sequence"/>
</dbReference>
<dbReference type="EMBL" id="PRFA01000306">
    <property type="protein sequence ID" value="PWU83573.1"/>
    <property type="molecule type" value="Genomic_DNA"/>
</dbReference>
<dbReference type="VEuPathDB" id="TriTrypDB:TcG_10358"/>
<dbReference type="PANTHER" id="PTHR33741:SF5">
    <property type="entry name" value="TRANSMEMBRANE PROTEIN DDB_G0269096-RELATED"/>
    <property type="match status" value="1"/>
</dbReference>
<dbReference type="OrthoDB" id="2016548at2759"/>
<keyword evidence="2" id="KW-0812">Transmembrane</keyword>
<name>A0A2V2UMN3_TRYCR</name>
<dbReference type="Pfam" id="PF04982">
    <property type="entry name" value="TM_HPP"/>
    <property type="match status" value="1"/>
</dbReference>
<dbReference type="VEuPathDB" id="TriTrypDB:C3747_142g64"/>
<comment type="caution">
    <text evidence="4">The sequence shown here is derived from an EMBL/GenBank/DDBJ whole genome shotgun (WGS) entry which is preliminary data.</text>
</comment>
<dbReference type="VEuPathDB" id="TriTrypDB:TcCL_NonESM11584"/>
<keyword evidence="2" id="KW-1133">Transmembrane helix</keyword>
<dbReference type="VEuPathDB" id="TriTrypDB:BCY84_16557"/>
<evidence type="ECO:0000256" key="2">
    <source>
        <dbReference type="SAM" id="Phobius"/>
    </source>
</evidence>
<dbReference type="VEuPathDB" id="TriTrypDB:C4B63_306g13"/>
<gene>
    <name evidence="4" type="ORF">C4B63_306g13</name>
</gene>
<organism evidence="4 5">
    <name type="scientific">Trypanosoma cruzi</name>
    <dbReference type="NCBI Taxonomy" id="5693"/>
    <lineage>
        <taxon>Eukaryota</taxon>
        <taxon>Discoba</taxon>
        <taxon>Euglenozoa</taxon>
        <taxon>Kinetoplastea</taxon>
        <taxon>Metakinetoplastina</taxon>
        <taxon>Trypanosomatida</taxon>
        <taxon>Trypanosomatidae</taxon>
        <taxon>Trypanosoma</taxon>
        <taxon>Schizotrypanum</taxon>
    </lineage>
</organism>
<keyword evidence="2" id="KW-0472">Membrane</keyword>